<dbReference type="AlphaFoldDB" id="A0A1H3RMU4"/>
<evidence type="ECO:0008006" key="3">
    <source>
        <dbReference type="Google" id="ProtNLM"/>
    </source>
</evidence>
<sequence length="117" mass="13502">MAGEVIMRTSSGMTMHSLDEFMIRLMVNGLRPEEYLIVQYDDDPPSGDPNVHYSQVRRRPEGDYQLEYRAGGPAEHYQTFTANSDDVVTAFVAWSRGETSWRNAHEWKSIGDWFDHS</sequence>
<accession>A0A1H3RMU4</accession>
<dbReference type="EMBL" id="FNON01000011">
    <property type="protein sequence ID" value="SDZ26960.1"/>
    <property type="molecule type" value="Genomic_DNA"/>
</dbReference>
<name>A0A1H3RMU4_9PSEU</name>
<proteinExistence type="predicted"/>
<organism evidence="1 2">
    <name type="scientific">Amycolatopsis xylanica</name>
    <dbReference type="NCBI Taxonomy" id="589385"/>
    <lineage>
        <taxon>Bacteria</taxon>
        <taxon>Bacillati</taxon>
        <taxon>Actinomycetota</taxon>
        <taxon>Actinomycetes</taxon>
        <taxon>Pseudonocardiales</taxon>
        <taxon>Pseudonocardiaceae</taxon>
        <taxon>Amycolatopsis</taxon>
    </lineage>
</organism>
<reference evidence="1 2" key="1">
    <citation type="submission" date="2016-10" db="EMBL/GenBank/DDBJ databases">
        <authorList>
            <person name="de Groot N.N."/>
        </authorList>
    </citation>
    <scope>NUCLEOTIDE SEQUENCE [LARGE SCALE GENOMIC DNA]</scope>
    <source>
        <strain evidence="1 2">CPCC 202699</strain>
    </source>
</reference>
<protein>
    <recommendedName>
        <fullName evidence="3">Immunity protein Imm1</fullName>
    </recommendedName>
</protein>
<keyword evidence="2" id="KW-1185">Reference proteome</keyword>
<dbReference type="Proteomes" id="UP000199515">
    <property type="component" value="Unassembled WGS sequence"/>
</dbReference>
<evidence type="ECO:0000313" key="1">
    <source>
        <dbReference type="EMBL" id="SDZ26960.1"/>
    </source>
</evidence>
<gene>
    <name evidence="1" type="ORF">SAMN05421504_111204</name>
</gene>
<evidence type="ECO:0000313" key="2">
    <source>
        <dbReference type="Proteomes" id="UP000199515"/>
    </source>
</evidence>